<dbReference type="OrthoDB" id="6050435at2"/>
<organism evidence="1 2">
    <name type="scientific">Roseomonas mucosa</name>
    <dbReference type="NCBI Taxonomy" id="207340"/>
    <lineage>
        <taxon>Bacteria</taxon>
        <taxon>Pseudomonadati</taxon>
        <taxon>Pseudomonadota</taxon>
        <taxon>Alphaproteobacteria</taxon>
        <taxon>Acetobacterales</taxon>
        <taxon>Roseomonadaceae</taxon>
        <taxon>Roseomonas</taxon>
    </lineage>
</organism>
<keyword evidence="2" id="KW-1185">Reference proteome</keyword>
<dbReference type="RefSeq" id="WP_058390660.1">
    <property type="nucleotide sequence ID" value="NZ_LLWF02000085.1"/>
</dbReference>
<evidence type="ECO:0000313" key="2">
    <source>
        <dbReference type="Proteomes" id="UP000054844"/>
    </source>
</evidence>
<reference evidence="1" key="1">
    <citation type="submission" date="2016-12" db="EMBL/GenBank/DDBJ databases">
        <title>Draft genome sequence of Roseomonas mucosa strain AU37, isolated from a peripheral intravenous catheter.</title>
        <authorList>
            <person name="Choudhury M.A."/>
            <person name="Sidjabat H.E."/>
            <person name="Wailan A.M."/>
            <person name="Zhang L."/>
            <person name="Marsh N.M."/>
            <person name="Rickard C.M."/>
            <person name="Davies M."/>
            <person name="Mcmillan D.J."/>
        </authorList>
    </citation>
    <scope>NUCLEOTIDE SEQUENCE [LARGE SCALE GENOMIC DNA]</scope>
    <source>
        <strain evidence="1">AU37</strain>
    </source>
</reference>
<dbReference type="EMBL" id="LLWF02000085">
    <property type="protein sequence ID" value="ONH81864.1"/>
    <property type="molecule type" value="Genomic_DNA"/>
</dbReference>
<accession>A0A1S8D283</accession>
<name>A0A1S8D283_9PROT</name>
<dbReference type="Proteomes" id="UP000054844">
    <property type="component" value="Unassembled WGS sequence"/>
</dbReference>
<dbReference type="STRING" id="207340.APZ41_017535"/>
<gene>
    <name evidence="1" type="ORF">APZ41_017535</name>
</gene>
<proteinExistence type="predicted"/>
<sequence>MPTCSQAEFARLHNVSRKTVTDWKSRGYLTLSGGQVDVEASNARLSAAGRSRLNPATLKPRIVRTLRTGNSDRSAAKHGLSAAARQQHATLYPEVLDLSTLAGPSTAGDIALPLLAHLPPETVRPLVEGILAQIRASAVELADDRQEPPGGMKTWAEHPWFTEPVLPEAEWDELVAEVQP</sequence>
<comment type="caution">
    <text evidence="1">The sequence shown here is derived from an EMBL/GenBank/DDBJ whole genome shotgun (WGS) entry which is preliminary data.</text>
</comment>
<evidence type="ECO:0000313" key="1">
    <source>
        <dbReference type="EMBL" id="ONH81864.1"/>
    </source>
</evidence>
<dbReference type="AlphaFoldDB" id="A0A1S8D283"/>
<protein>
    <submittedName>
        <fullName evidence="1">Uncharacterized protein</fullName>
    </submittedName>
</protein>